<evidence type="ECO:0000313" key="9">
    <source>
        <dbReference type="EMBL" id="KAG8463563.1"/>
    </source>
</evidence>
<evidence type="ECO:0000256" key="5">
    <source>
        <dbReference type="ARBA" id="ARBA00023163"/>
    </source>
</evidence>
<dbReference type="Proteomes" id="UP000751190">
    <property type="component" value="Unassembled WGS sequence"/>
</dbReference>
<dbReference type="GO" id="GO:0003677">
    <property type="term" value="F:DNA binding"/>
    <property type="evidence" value="ECO:0007669"/>
    <property type="project" value="UniProtKB-KW"/>
</dbReference>
<gene>
    <name evidence="9" type="ORF">KFE25_003836</name>
</gene>
<keyword evidence="6" id="KW-0539">Nucleus</keyword>
<evidence type="ECO:0000256" key="7">
    <source>
        <dbReference type="SAM" id="MobiDB-lite"/>
    </source>
</evidence>
<dbReference type="InterPro" id="IPR044607">
    <property type="entry name" value="RKD-like"/>
</dbReference>
<dbReference type="PANTHER" id="PTHR46373:SF2">
    <property type="entry name" value="RWP-RK DOMAIN-CONTAINING PROTEIN"/>
    <property type="match status" value="1"/>
</dbReference>
<feature type="domain" description="RWP-RK" evidence="8">
    <location>
        <begin position="200"/>
        <end position="286"/>
    </location>
</feature>
<feature type="compositionally biased region" description="Low complexity" evidence="7">
    <location>
        <begin position="174"/>
        <end position="203"/>
    </location>
</feature>
<evidence type="ECO:0000256" key="6">
    <source>
        <dbReference type="ARBA" id="ARBA00023242"/>
    </source>
</evidence>
<accession>A0A8J5XBK2</accession>
<feature type="domain" description="RWP-RK" evidence="8">
    <location>
        <begin position="1"/>
        <end position="74"/>
    </location>
</feature>
<evidence type="ECO:0000256" key="2">
    <source>
        <dbReference type="ARBA" id="ARBA00023015"/>
    </source>
</evidence>
<evidence type="ECO:0000256" key="4">
    <source>
        <dbReference type="ARBA" id="ARBA00023125"/>
    </source>
</evidence>
<keyword evidence="10" id="KW-1185">Reference proteome</keyword>
<evidence type="ECO:0000313" key="10">
    <source>
        <dbReference type="Proteomes" id="UP000751190"/>
    </source>
</evidence>
<name>A0A8J5XBK2_DIALT</name>
<evidence type="ECO:0000259" key="8">
    <source>
        <dbReference type="PROSITE" id="PS51519"/>
    </source>
</evidence>
<dbReference type="AlphaFoldDB" id="A0A8J5XBK2"/>
<protein>
    <recommendedName>
        <fullName evidence="8">RWP-RK domain-containing protein</fullName>
    </recommendedName>
</protein>
<reference evidence="9" key="1">
    <citation type="submission" date="2021-05" db="EMBL/GenBank/DDBJ databases">
        <title>The genome of the haptophyte Pavlova lutheri (Diacronema luteri, Pavlovales) - a model for lipid biosynthesis in eukaryotic algae.</title>
        <authorList>
            <person name="Hulatt C.J."/>
            <person name="Posewitz M.C."/>
        </authorList>
    </citation>
    <scope>NUCLEOTIDE SEQUENCE</scope>
    <source>
        <strain evidence="9">NIVA-4/92</strain>
    </source>
</reference>
<keyword evidence="3" id="KW-0175">Coiled coil</keyword>
<keyword evidence="2" id="KW-0805">Transcription regulation</keyword>
<evidence type="ECO:0000256" key="3">
    <source>
        <dbReference type="ARBA" id="ARBA00023054"/>
    </source>
</evidence>
<comment type="function">
    <text evidence="1">Putative transcription factor.</text>
</comment>
<evidence type="ECO:0000256" key="1">
    <source>
        <dbReference type="ARBA" id="ARBA00004049"/>
    </source>
</evidence>
<feature type="region of interest" description="Disordered" evidence="7">
    <location>
        <begin position="174"/>
        <end position="211"/>
    </location>
</feature>
<organism evidence="9 10">
    <name type="scientific">Diacronema lutheri</name>
    <name type="common">Unicellular marine alga</name>
    <name type="synonym">Monochrysis lutheri</name>
    <dbReference type="NCBI Taxonomy" id="2081491"/>
    <lineage>
        <taxon>Eukaryota</taxon>
        <taxon>Haptista</taxon>
        <taxon>Haptophyta</taxon>
        <taxon>Pavlovophyceae</taxon>
        <taxon>Pavlovales</taxon>
        <taxon>Pavlovaceae</taxon>
        <taxon>Diacronema</taxon>
    </lineage>
</organism>
<dbReference type="EMBL" id="JAGTXO010000015">
    <property type="protein sequence ID" value="KAG8463563.1"/>
    <property type="molecule type" value="Genomic_DNA"/>
</dbReference>
<dbReference type="GO" id="GO:0003700">
    <property type="term" value="F:DNA-binding transcription factor activity"/>
    <property type="evidence" value="ECO:0007669"/>
    <property type="project" value="InterPro"/>
</dbReference>
<keyword evidence="4" id="KW-0238">DNA-binding</keyword>
<comment type="caution">
    <text evidence="9">The sequence shown here is derived from an EMBL/GenBank/DDBJ whole genome shotgun (WGS) entry which is preliminary data.</text>
</comment>
<dbReference type="OrthoDB" id="6270329at2759"/>
<dbReference type="Pfam" id="PF02042">
    <property type="entry name" value="RWP-RK"/>
    <property type="match status" value="2"/>
</dbReference>
<dbReference type="PROSITE" id="PS51519">
    <property type="entry name" value="RWP_RK"/>
    <property type="match status" value="2"/>
</dbReference>
<dbReference type="PANTHER" id="PTHR46373">
    <property type="entry name" value="PROTEIN RKD4"/>
    <property type="match status" value="1"/>
</dbReference>
<dbReference type="InterPro" id="IPR003035">
    <property type="entry name" value="RWP-RK_dom"/>
</dbReference>
<proteinExistence type="predicted"/>
<keyword evidence="5" id="KW-0804">Transcription</keyword>
<sequence length="430" mass="45646">MKELSFADVSRHFHLPLTQAADRLNVSVTLVKHICRENGVSRWPFRKLQSRMKRERIARKDPPPAASCHAAAAEAMTAAAGMDAELAAADVQQSQLLEHYLASLVDFVDSIDSDPLDLSERSSTFGSMVDQTLEGAHLRGWNSFAADLERYGGLAISPIDDGVTAAAVTAARSPAAHAEAPSDAQQPTTPTAATTGDGSSDGSLGERGKTRRVRKGKVFSFADVSRNFHLPLTLAAEQLNVSVTLVKRVCRENGVSRWPYRKLQARMRKEPIHRERESAYDAQYAQGDDGRRAAAAAVSAAFWPSCGAHASARRDGGAPNLMASVRLDDDILVLGGADVDLGELPQPSSTEAATKAAAACWQPPHAQPAPALHSAAHDALAPTLSATRTEAGGSVAPFGSAAWVALAFGAHSLPQSHSQPWAVPQCNDMS</sequence>